<feature type="region of interest" description="Disordered" evidence="1">
    <location>
        <begin position="69"/>
        <end position="124"/>
    </location>
</feature>
<dbReference type="GeneID" id="19309238"/>
<evidence type="ECO:0000313" key="3">
    <source>
        <dbReference type="Proteomes" id="UP000030669"/>
    </source>
</evidence>
<dbReference type="SUPFAM" id="SSF48452">
    <property type="entry name" value="TPR-like"/>
    <property type="match status" value="1"/>
</dbReference>
<dbReference type="OrthoDB" id="1872379at2759"/>
<dbReference type="InterPro" id="IPR011990">
    <property type="entry name" value="TPR-like_helical_dom_sf"/>
</dbReference>
<keyword evidence="3" id="KW-1185">Reference proteome</keyword>
<proteinExistence type="predicted"/>
<name>S7QPR5_GLOTA</name>
<dbReference type="eggNOG" id="KOG4234">
    <property type="taxonomic scope" value="Eukaryota"/>
</dbReference>
<accession>S7QPR5</accession>
<dbReference type="PANTHER" id="PTHR46014">
    <property type="entry name" value="TETRATRICOPEPTIDE REPEAT PROTEIN 1"/>
    <property type="match status" value="1"/>
</dbReference>
<dbReference type="SMART" id="SM00028">
    <property type="entry name" value="TPR"/>
    <property type="match status" value="2"/>
</dbReference>
<evidence type="ECO:0000313" key="2">
    <source>
        <dbReference type="EMBL" id="EPQ61387.1"/>
    </source>
</evidence>
<dbReference type="Proteomes" id="UP000030669">
    <property type="component" value="Unassembled WGS sequence"/>
</dbReference>
<sequence>MTENNHLVQSDPDGSELSGGPCDVTEPDRKVEDEKAIQQSLQEAEELKLEGNDYFRAGKWTEALNAYRTGLGRLPRRKKNLTSKKGKERERDLTSGLDEDDDQGDDRPLATGNEDGQEPQPPLTEVEKECAKVRAVLSANIGACHMKLEEYKEAVAACTEALLDDPGYVKALQRRAACNQKIGTWSSLTSAQEDYTALLSVLPPSSHEIGEMRRALQSIKPRIEAAQKAEMAEMMDKLKGLGNSVLGHFGLSTDNFKFEPNGQGGYSMNFVR</sequence>
<dbReference type="KEGG" id="gtr:GLOTRDRAFT_90232"/>
<feature type="compositionally biased region" description="Basic and acidic residues" evidence="1">
    <location>
        <begin position="26"/>
        <end position="36"/>
    </location>
</feature>
<dbReference type="HOGENOM" id="CLU_058463_0_0_1"/>
<gene>
    <name evidence="2" type="ORF">GLOTRDRAFT_90232</name>
</gene>
<protein>
    <recommendedName>
        <fullName evidence="4">TPR-like protein</fullName>
    </recommendedName>
</protein>
<reference evidence="2 3" key="1">
    <citation type="journal article" date="2012" name="Science">
        <title>The Paleozoic origin of enzymatic lignin decomposition reconstructed from 31 fungal genomes.</title>
        <authorList>
            <person name="Floudas D."/>
            <person name="Binder M."/>
            <person name="Riley R."/>
            <person name="Barry K."/>
            <person name="Blanchette R.A."/>
            <person name="Henrissat B."/>
            <person name="Martinez A.T."/>
            <person name="Otillar R."/>
            <person name="Spatafora J.W."/>
            <person name="Yadav J.S."/>
            <person name="Aerts A."/>
            <person name="Benoit I."/>
            <person name="Boyd A."/>
            <person name="Carlson A."/>
            <person name="Copeland A."/>
            <person name="Coutinho P.M."/>
            <person name="de Vries R.P."/>
            <person name="Ferreira P."/>
            <person name="Findley K."/>
            <person name="Foster B."/>
            <person name="Gaskell J."/>
            <person name="Glotzer D."/>
            <person name="Gorecki P."/>
            <person name="Heitman J."/>
            <person name="Hesse C."/>
            <person name="Hori C."/>
            <person name="Igarashi K."/>
            <person name="Jurgens J.A."/>
            <person name="Kallen N."/>
            <person name="Kersten P."/>
            <person name="Kohler A."/>
            <person name="Kuees U."/>
            <person name="Kumar T.K.A."/>
            <person name="Kuo A."/>
            <person name="LaButti K."/>
            <person name="Larrondo L.F."/>
            <person name="Lindquist E."/>
            <person name="Ling A."/>
            <person name="Lombard V."/>
            <person name="Lucas S."/>
            <person name="Lundell T."/>
            <person name="Martin R."/>
            <person name="McLaughlin D.J."/>
            <person name="Morgenstern I."/>
            <person name="Morin E."/>
            <person name="Murat C."/>
            <person name="Nagy L.G."/>
            <person name="Nolan M."/>
            <person name="Ohm R.A."/>
            <person name="Patyshakuliyeva A."/>
            <person name="Rokas A."/>
            <person name="Ruiz-Duenas F.J."/>
            <person name="Sabat G."/>
            <person name="Salamov A."/>
            <person name="Samejima M."/>
            <person name="Schmutz J."/>
            <person name="Slot J.C."/>
            <person name="St John F."/>
            <person name="Stenlid J."/>
            <person name="Sun H."/>
            <person name="Sun S."/>
            <person name="Syed K."/>
            <person name="Tsang A."/>
            <person name="Wiebenga A."/>
            <person name="Young D."/>
            <person name="Pisabarro A."/>
            <person name="Eastwood D.C."/>
            <person name="Martin F."/>
            <person name="Cullen D."/>
            <person name="Grigoriev I.V."/>
            <person name="Hibbett D.S."/>
        </authorList>
    </citation>
    <scope>NUCLEOTIDE SEQUENCE [LARGE SCALE GENOMIC DNA]</scope>
    <source>
        <strain evidence="2 3">ATCC 11539</strain>
    </source>
</reference>
<evidence type="ECO:0000256" key="1">
    <source>
        <dbReference type="SAM" id="MobiDB-lite"/>
    </source>
</evidence>
<organism evidence="2 3">
    <name type="scientific">Gloeophyllum trabeum (strain ATCC 11539 / FP-39264 / Madison 617)</name>
    <name type="common">Brown rot fungus</name>
    <dbReference type="NCBI Taxonomy" id="670483"/>
    <lineage>
        <taxon>Eukaryota</taxon>
        <taxon>Fungi</taxon>
        <taxon>Dikarya</taxon>
        <taxon>Basidiomycota</taxon>
        <taxon>Agaricomycotina</taxon>
        <taxon>Agaricomycetes</taxon>
        <taxon>Gloeophyllales</taxon>
        <taxon>Gloeophyllaceae</taxon>
        <taxon>Gloeophyllum</taxon>
    </lineage>
</organism>
<feature type="region of interest" description="Disordered" evidence="1">
    <location>
        <begin position="1"/>
        <end position="36"/>
    </location>
</feature>
<dbReference type="OMA" id="EGNDHFR"/>
<feature type="compositionally biased region" description="Basic residues" evidence="1">
    <location>
        <begin position="74"/>
        <end position="84"/>
    </location>
</feature>
<dbReference type="InterPro" id="IPR019734">
    <property type="entry name" value="TPR_rpt"/>
</dbReference>
<dbReference type="EMBL" id="KB469296">
    <property type="protein sequence ID" value="EPQ61387.1"/>
    <property type="molecule type" value="Genomic_DNA"/>
</dbReference>
<dbReference type="Gene3D" id="1.25.40.10">
    <property type="entry name" value="Tetratricopeptide repeat domain"/>
    <property type="match status" value="2"/>
</dbReference>
<evidence type="ECO:0008006" key="4">
    <source>
        <dbReference type="Google" id="ProtNLM"/>
    </source>
</evidence>
<dbReference type="STRING" id="670483.S7QPR5"/>
<dbReference type="RefSeq" id="XP_007861565.1">
    <property type="nucleotide sequence ID" value="XM_007863374.1"/>
</dbReference>
<dbReference type="AlphaFoldDB" id="S7QPR5"/>
<dbReference type="PANTHER" id="PTHR46014:SF1">
    <property type="entry name" value="TETRATRICOPEPTIDE REPEAT PROTEIN 1"/>
    <property type="match status" value="1"/>
</dbReference>
<dbReference type="InterPro" id="IPR052769">
    <property type="entry name" value="TPR_domain_protein"/>
</dbReference>